<dbReference type="OrthoDB" id="9811016at2"/>
<evidence type="ECO:0000313" key="7">
    <source>
        <dbReference type="Proteomes" id="UP000270219"/>
    </source>
</evidence>
<gene>
    <name evidence="5" type="primary">scpA</name>
    <name evidence="6" type="ORF">D8M04_02490</name>
</gene>
<dbReference type="GO" id="GO:0007059">
    <property type="term" value="P:chromosome segregation"/>
    <property type="evidence" value="ECO:0007669"/>
    <property type="project" value="UniProtKB-UniRule"/>
</dbReference>
<dbReference type="PANTHER" id="PTHR33969:SF2">
    <property type="entry name" value="SEGREGATION AND CONDENSATION PROTEIN A"/>
    <property type="match status" value="1"/>
</dbReference>
<protein>
    <recommendedName>
        <fullName evidence="4 5">Segregation and condensation protein A</fullName>
    </recommendedName>
</protein>
<keyword evidence="7" id="KW-1185">Reference proteome</keyword>
<comment type="similarity">
    <text evidence="5">Belongs to the ScpA family.</text>
</comment>
<dbReference type="Gene3D" id="6.10.250.2410">
    <property type="match status" value="1"/>
</dbReference>
<keyword evidence="2 5" id="KW-0159">Chromosome partition</keyword>
<accession>A0A498DD67</accession>
<keyword evidence="1 5" id="KW-0132">Cell division</keyword>
<evidence type="ECO:0000256" key="4">
    <source>
        <dbReference type="ARBA" id="ARBA00044777"/>
    </source>
</evidence>
<organism evidence="6 7">
    <name type="scientific">Oceanobacillus piezotolerans</name>
    <dbReference type="NCBI Taxonomy" id="2448030"/>
    <lineage>
        <taxon>Bacteria</taxon>
        <taxon>Bacillati</taxon>
        <taxon>Bacillota</taxon>
        <taxon>Bacilli</taxon>
        <taxon>Bacillales</taxon>
        <taxon>Bacillaceae</taxon>
        <taxon>Oceanobacillus</taxon>
    </lineage>
</organism>
<dbReference type="EMBL" id="RCHR01000001">
    <property type="protein sequence ID" value="RLL48162.1"/>
    <property type="molecule type" value="Genomic_DNA"/>
</dbReference>
<comment type="function">
    <text evidence="5">Participates in chromosomal partition during cell division. May act via the formation of a condensin-like complex containing Smc and ScpB that pull DNA away from mid-cell into both cell halves.</text>
</comment>
<dbReference type="GO" id="GO:0006260">
    <property type="term" value="P:DNA replication"/>
    <property type="evidence" value="ECO:0007669"/>
    <property type="project" value="UniProtKB-UniRule"/>
</dbReference>
<evidence type="ECO:0000313" key="6">
    <source>
        <dbReference type="EMBL" id="RLL48162.1"/>
    </source>
</evidence>
<dbReference type="GO" id="GO:0051301">
    <property type="term" value="P:cell division"/>
    <property type="evidence" value="ECO:0007669"/>
    <property type="project" value="UniProtKB-KW"/>
</dbReference>
<dbReference type="InterPro" id="IPR003768">
    <property type="entry name" value="ScpA"/>
</dbReference>
<evidence type="ECO:0000256" key="5">
    <source>
        <dbReference type="HAMAP-Rule" id="MF_01805"/>
    </source>
</evidence>
<evidence type="ECO:0000256" key="3">
    <source>
        <dbReference type="ARBA" id="ARBA00023306"/>
    </source>
</evidence>
<evidence type="ECO:0000256" key="1">
    <source>
        <dbReference type="ARBA" id="ARBA00022618"/>
    </source>
</evidence>
<dbReference type="Pfam" id="PF02616">
    <property type="entry name" value="SMC_ScpA"/>
    <property type="match status" value="1"/>
</dbReference>
<dbReference type="AlphaFoldDB" id="A0A498DD67"/>
<keyword evidence="3 5" id="KW-0131">Cell cycle</keyword>
<proteinExistence type="inferred from homology"/>
<sequence length="246" mass="28928">MSHTYQVKLDTFEGPLDLLLHLINKFEIDIYDIPMAEITHQYMDYIHTMQKLELNVASEYLVMAATLVAIKSQMLLPKQEILDEVEEEYMEDPREELIGRLIEYRKYKEAASKLQEKELEESHLFTRAPVVFEELTEEKPIVKKGDLSVYDMLHALGKMFQRKKWDEPLDTKISRAEIPIEERMKDVLNVVKTSKNGVAFDSLFPFPSRTHIVVTFMALLELMKNNSVYCEQENNFETLYVFYAED</sequence>
<comment type="subunit">
    <text evidence="5">Component of a cohesin-like complex composed of ScpA, ScpB and the Smc homodimer, in which ScpA and ScpB bind to the head domain of Smc. The presence of the three proteins is required for the association of the complex with DNA.</text>
</comment>
<name>A0A498DD67_9BACI</name>
<comment type="subcellular location">
    <subcellularLocation>
        <location evidence="5">Cytoplasm</location>
    </subcellularLocation>
    <text evidence="5">Associated with two foci at the outer edges of the nucleoid region in young cells, and at four foci within both cell halves in older cells.</text>
</comment>
<keyword evidence="5" id="KW-0963">Cytoplasm</keyword>
<dbReference type="Proteomes" id="UP000270219">
    <property type="component" value="Unassembled WGS sequence"/>
</dbReference>
<dbReference type="PANTHER" id="PTHR33969">
    <property type="entry name" value="SEGREGATION AND CONDENSATION PROTEIN A"/>
    <property type="match status" value="1"/>
</dbReference>
<dbReference type="Gene3D" id="1.10.10.580">
    <property type="entry name" value="Structural maintenance of chromosome 1. Chain E"/>
    <property type="match status" value="1"/>
</dbReference>
<evidence type="ECO:0000256" key="2">
    <source>
        <dbReference type="ARBA" id="ARBA00022829"/>
    </source>
</evidence>
<comment type="caution">
    <text evidence="6">The sequence shown here is derived from an EMBL/GenBank/DDBJ whole genome shotgun (WGS) entry which is preliminary data.</text>
</comment>
<dbReference type="GO" id="GO:0005737">
    <property type="term" value="C:cytoplasm"/>
    <property type="evidence" value="ECO:0007669"/>
    <property type="project" value="UniProtKB-SubCell"/>
</dbReference>
<dbReference type="RefSeq" id="WP_121521080.1">
    <property type="nucleotide sequence ID" value="NZ_RCHR01000001.1"/>
</dbReference>
<dbReference type="NCBIfam" id="NF000995">
    <property type="entry name" value="PRK00104.1-4"/>
    <property type="match status" value="1"/>
</dbReference>
<reference evidence="6 7" key="1">
    <citation type="submission" date="2018-10" db="EMBL/GenBank/DDBJ databases">
        <title>Oceanobacillus sp. YLB-02 draft genome.</title>
        <authorList>
            <person name="Yu L."/>
        </authorList>
    </citation>
    <scope>NUCLEOTIDE SEQUENCE [LARGE SCALE GENOMIC DNA]</scope>
    <source>
        <strain evidence="6 7">YLB-02</strain>
    </source>
</reference>
<dbReference type="HAMAP" id="MF_01805">
    <property type="entry name" value="ScpA"/>
    <property type="match status" value="1"/>
</dbReference>
<dbReference type="InterPro" id="IPR023093">
    <property type="entry name" value="ScpA-like_C"/>
</dbReference>